<keyword evidence="1" id="KW-1133">Transmembrane helix</keyword>
<feature type="transmembrane region" description="Helical" evidence="1">
    <location>
        <begin position="37"/>
        <end position="55"/>
    </location>
</feature>
<dbReference type="Proteomes" id="UP001500975">
    <property type="component" value="Unassembled WGS sequence"/>
</dbReference>
<keyword evidence="1" id="KW-0812">Transmembrane</keyword>
<keyword evidence="3" id="KW-1185">Reference proteome</keyword>
<dbReference type="RefSeq" id="WP_345535408.1">
    <property type="nucleotide sequence ID" value="NZ_BAABGJ010000002.1"/>
</dbReference>
<proteinExistence type="predicted"/>
<organism evidence="2 3">
    <name type="scientific">Variovorax defluvii</name>
    <dbReference type="NCBI Taxonomy" id="913761"/>
    <lineage>
        <taxon>Bacteria</taxon>
        <taxon>Pseudomonadati</taxon>
        <taxon>Pseudomonadota</taxon>
        <taxon>Betaproteobacteria</taxon>
        <taxon>Burkholderiales</taxon>
        <taxon>Comamonadaceae</taxon>
        <taxon>Variovorax</taxon>
    </lineage>
</organism>
<reference evidence="3" key="1">
    <citation type="journal article" date="2019" name="Int. J. Syst. Evol. Microbiol.">
        <title>The Global Catalogue of Microorganisms (GCM) 10K type strain sequencing project: providing services to taxonomists for standard genome sequencing and annotation.</title>
        <authorList>
            <consortium name="The Broad Institute Genomics Platform"/>
            <consortium name="The Broad Institute Genome Sequencing Center for Infectious Disease"/>
            <person name="Wu L."/>
            <person name="Ma J."/>
        </authorList>
    </citation>
    <scope>NUCLEOTIDE SEQUENCE [LARGE SCALE GENOMIC DNA]</scope>
    <source>
        <strain evidence="3">JCM 17804</strain>
    </source>
</reference>
<dbReference type="EMBL" id="BAABGJ010000002">
    <property type="protein sequence ID" value="GAA4329799.1"/>
    <property type="molecule type" value="Genomic_DNA"/>
</dbReference>
<evidence type="ECO:0000313" key="2">
    <source>
        <dbReference type="EMBL" id="GAA4329799.1"/>
    </source>
</evidence>
<feature type="transmembrane region" description="Helical" evidence="1">
    <location>
        <begin position="254"/>
        <end position="274"/>
    </location>
</feature>
<evidence type="ECO:0000313" key="3">
    <source>
        <dbReference type="Proteomes" id="UP001500975"/>
    </source>
</evidence>
<feature type="transmembrane region" description="Helical" evidence="1">
    <location>
        <begin position="67"/>
        <end position="84"/>
    </location>
</feature>
<keyword evidence="1" id="KW-0472">Membrane</keyword>
<evidence type="ECO:0000256" key="1">
    <source>
        <dbReference type="SAM" id="Phobius"/>
    </source>
</evidence>
<protein>
    <submittedName>
        <fullName evidence="2">Uncharacterized protein</fullName>
    </submittedName>
</protein>
<sequence>MDLHHPLIQSLALPLLVAFMVTGMLRGALGPVQGRRWAAAGAALAIVGTAVWQLGWQMPPGTLTERLPWIYAAAALLGLVLEALHAGRRTEWLAAGILWALVLAVLPTRALPLLLGIWLLGLAVLRAVLREYAARADAAAVLVLSSLGLAAAAMMAGSALLFELALALAAAVGGCALWLWPIVRIAFGASGAIVAALAWLSLMQATAVLTEARPLTLLLLAGAFTAGPLVRWMRRRLQRPAAPPGPRARTWVEPLIVALVAALWVAAALALAAWGGPGLPTGTDDPYYKPKW</sequence>
<feature type="transmembrane region" description="Helical" evidence="1">
    <location>
        <begin position="6"/>
        <end position="25"/>
    </location>
</feature>
<accession>A0ABP8GTT5</accession>
<feature type="transmembrane region" description="Helical" evidence="1">
    <location>
        <begin position="187"/>
        <end position="209"/>
    </location>
</feature>
<name>A0ABP8GTT5_9BURK</name>
<gene>
    <name evidence="2" type="ORF">GCM10023165_02880</name>
</gene>
<feature type="transmembrane region" description="Helical" evidence="1">
    <location>
        <begin position="215"/>
        <end position="233"/>
    </location>
</feature>
<comment type="caution">
    <text evidence="2">The sequence shown here is derived from an EMBL/GenBank/DDBJ whole genome shotgun (WGS) entry which is preliminary data.</text>
</comment>